<sequence length="692" mass="74534">MLALRRAPGLYGAAAGLVLFLLAGVAVAADAEAEFDGGIQLDLRIESLLRDDLDAHGLRTRVQWTREGLSLAIRADRVELPEPIGALQDLRVECSDLQVSRAEVRCDTARLWGDAGDLHLRGAPVGLYWGRETGALALAGAWPGWFGAQGDFQVRLDPARGWDVRADFAGINLAALAGSARLPMDLPVHLGQGTADLALHWRERGRSEVTLTVHDLAFSDDLGLQAGEELDGWLRLAGDADGWDVDLALTAGVVFVDPWFVDLDAEGPLTLDARGVVVDGESRAVRAGSLSLDYGEAASLQGQGLAFAPERGLDGQFRGEVGALGVIYETVLSPWLVGTALGELDAAGRMTGEVEVQASEPHYARLEWSGVEAQDRRGRFGVSGAQGELDWSATVPGGPGRIGFDAAHLYGLPFDGFSARVRARPQGLELLEATEIPILDGGLRVRAFSVQQTETGPDVQFQGGIRAISLESLTGVLGWPRFSGQVAGMIPRVRLEDGDLNVDGRLLVQVFDGEVVLRDVYIHDLFGYAPELGLSTQIQRLDLELVTRAFDIGRIQGRLSGHVNDLVMVDWSPVHMDLELMTPMDDPGRRRISQRAVENITELGGGLQAAASSIFLRVFENFSYRRLGFRCELRGDVCTASGVADRPDGGFVLVQGGGLPQIEVIGYNRRVDWPELIDRLATIQGGEGPVVQ</sequence>
<name>A0A0G3G5E1_9GAMM</name>
<dbReference type="PATRIC" id="fig|106634.4.peg.926"/>
<dbReference type="STRING" id="106634.TVD_04530"/>
<dbReference type="OrthoDB" id="6191549at2"/>
<proteinExistence type="predicted"/>
<evidence type="ECO:0000313" key="3">
    <source>
        <dbReference type="Proteomes" id="UP000064201"/>
    </source>
</evidence>
<dbReference type="EMBL" id="CP011367">
    <property type="protein sequence ID" value="AKJ94682.1"/>
    <property type="molecule type" value="Genomic_DNA"/>
</dbReference>
<gene>
    <name evidence="2" type="ORF">TVD_04530</name>
</gene>
<keyword evidence="3" id="KW-1185">Reference proteome</keyword>
<protein>
    <recommendedName>
        <fullName evidence="4">Dicarboxylate transport domain-containing protein</fullName>
    </recommendedName>
</protein>
<reference evidence="2 3" key="1">
    <citation type="submission" date="2015-04" db="EMBL/GenBank/DDBJ databases">
        <title>Complete Sequence for the Genome of the Thioalkalivibrio versutus D301.</title>
        <authorList>
            <person name="Mu T."/>
            <person name="Zhou J."/>
            <person name="Xu X."/>
        </authorList>
    </citation>
    <scope>NUCLEOTIDE SEQUENCE [LARGE SCALE GENOMIC DNA]</scope>
    <source>
        <strain evidence="2 3">D301</strain>
    </source>
</reference>
<dbReference type="KEGG" id="tvr:TVD_04530"/>
<evidence type="ECO:0000313" key="2">
    <source>
        <dbReference type="EMBL" id="AKJ94682.1"/>
    </source>
</evidence>
<accession>A0A0G3G5E1</accession>
<organism evidence="2 3">
    <name type="scientific">Thioalkalivibrio versutus</name>
    <dbReference type="NCBI Taxonomy" id="106634"/>
    <lineage>
        <taxon>Bacteria</taxon>
        <taxon>Pseudomonadati</taxon>
        <taxon>Pseudomonadota</taxon>
        <taxon>Gammaproteobacteria</taxon>
        <taxon>Chromatiales</taxon>
        <taxon>Ectothiorhodospiraceae</taxon>
        <taxon>Thioalkalivibrio</taxon>
    </lineage>
</organism>
<keyword evidence="1" id="KW-0732">Signal</keyword>
<feature type="signal peptide" evidence="1">
    <location>
        <begin position="1"/>
        <end position="28"/>
    </location>
</feature>
<feature type="chain" id="PRO_5002553749" description="Dicarboxylate transport domain-containing protein" evidence="1">
    <location>
        <begin position="29"/>
        <end position="692"/>
    </location>
</feature>
<evidence type="ECO:0008006" key="4">
    <source>
        <dbReference type="Google" id="ProtNLM"/>
    </source>
</evidence>
<evidence type="ECO:0000256" key="1">
    <source>
        <dbReference type="SAM" id="SignalP"/>
    </source>
</evidence>
<dbReference type="Proteomes" id="UP000064201">
    <property type="component" value="Chromosome"/>
</dbReference>
<dbReference type="RefSeq" id="WP_047250923.1">
    <property type="nucleotide sequence ID" value="NZ_CP011367.1"/>
</dbReference>
<dbReference type="AlphaFoldDB" id="A0A0G3G5E1"/>